<dbReference type="Proteomes" id="UP001271249">
    <property type="component" value="Unassembled WGS sequence"/>
</dbReference>
<dbReference type="EMBL" id="JAVIJC010000032">
    <property type="protein sequence ID" value="MDX8494961.1"/>
    <property type="molecule type" value="Genomic_DNA"/>
</dbReference>
<gene>
    <name evidence="2" type="ORF">RFN29_25720</name>
</gene>
<organism evidence="2 3">
    <name type="scientific">Mesorhizobium captivum</name>
    <dbReference type="NCBI Taxonomy" id="3072319"/>
    <lineage>
        <taxon>Bacteria</taxon>
        <taxon>Pseudomonadati</taxon>
        <taxon>Pseudomonadota</taxon>
        <taxon>Alphaproteobacteria</taxon>
        <taxon>Hyphomicrobiales</taxon>
        <taxon>Phyllobacteriaceae</taxon>
        <taxon>Mesorhizobium</taxon>
    </lineage>
</organism>
<accession>A0ABU4Z7T7</accession>
<proteinExistence type="predicted"/>
<dbReference type="RefSeq" id="WP_320228756.1">
    <property type="nucleotide sequence ID" value="NZ_JAVIJC010000032.1"/>
</dbReference>
<sequence length="103" mass="11339">MLFDSNKSKRSCKANTPEVETLGSTKNGPQFFIGFTTGAIKVTAMEGYFAMPKLPPAFDEFSEICVKLLGRPAPTVFKQKWAGIVRDAKKRGLLARAGEMRLP</sequence>
<protein>
    <submittedName>
        <fullName evidence="2">Uncharacterized protein</fullName>
    </submittedName>
</protein>
<feature type="region of interest" description="Disordered" evidence="1">
    <location>
        <begin position="1"/>
        <end position="20"/>
    </location>
</feature>
<comment type="caution">
    <text evidence="2">The sequence shown here is derived from an EMBL/GenBank/DDBJ whole genome shotgun (WGS) entry which is preliminary data.</text>
</comment>
<evidence type="ECO:0000313" key="2">
    <source>
        <dbReference type="EMBL" id="MDX8494961.1"/>
    </source>
</evidence>
<evidence type="ECO:0000256" key="1">
    <source>
        <dbReference type="SAM" id="MobiDB-lite"/>
    </source>
</evidence>
<keyword evidence="3" id="KW-1185">Reference proteome</keyword>
<name>A0ABU4Z7T7_9HYPH</name>
<reference evidence="2 3" key="1">
    <citation type="submission" date="2023-08" db="EMBL/GenBank/DDBJ databases">
        <title>Implementing the SeqCode for naming new Mesorhizobium species isolated from Vachellia karroo root nodules.</title>
        <authorList>
            <person name="Van Lill M."/>
        </authorList>
    </citation>
    <scope>NUCLEOTIDE SEQUENCE [LARGE SCALE GENOMIC DNA]</scope>
    <source>
        <strain evidence="2 3">VK22B</strain>
    </source>
</reference>
<evidence type="ECO:0000313" key="3">
    <source>
        <dbReference type="Proteomes" id="UP001271249"/>
    </source>
</evidence>